<proteinExistence type="predicted"/>
<accession>A0ACB9XL34</accession>
<keyword evidence="2" id="KW-1185">Reference proteome</keyword>
<feature type="non-terminal residue" evidence="1">
    <location>
        <position position="178"/>
    </location>
</feature>
<reference evidence="1" key="1">
    <citation type="submission" date="2022-05" db="EMBL/GenBank/DDBJ databases">
        <title>Chromosome-level genome of Chaenocephalus aceratus.</title>
        <authorList>
            <person name="Park H."/>
        </authorList>
    </citation>
    <scope>NUCLEOTIDE SEQUENCE</scope>
    <source>
        <strain evidence="1">KU_202001</strain>
    </source>
</reference>
<evidence type="ECO:0000313" key="1">
    <source>
        <dbReference type="EMBL" id="KAI4827431.1"/>
    </source>
</evidence>
<name>A0ACB9XL34_CHAAC</name>
<gene>
    <name evidence="1" type="ORF">KUCAC02_030825</name>
</gene>
<evidence type="ECO:0000313" key="2">
    <source>
        <dbReference type="Proteomes" id="UP001057452"/>
    </source>
</evidence>
<dbReference type="Proteomes" id="UP001057452">
    <property type="component" value="Chromosome 5"/>
</dbReference>
<protein>
    <submittedName>
        <fullName evidence="1">Uncharacterized protein</fullName>
    </submittedName>
</protein>
<dbReference type="EMBL" id="CM043789">
    <property type="protein sequence ID" value="KAI4827431.1"/>
    <property type="molecule type" value="Genomic_DNA"/>
</dbReference>
<comment type="caution">
    <text evidence="1">The sequence shown here is derived from an EMBL/GenBank/DDBJ whole genome shotgun (WGS) entry which is preliminary data.</text>
</comment>
<organism evidence="1 2">
    <name type="scientific">Chaenocephalus aceratus</name>
    <name type="common">Blackfin icefish</name>
    <name type="synonym">Chaenichthys aceratus</name>
    <dbReference type="NCBI Taxonomy" id="36190"/>
    <lineage>
        <taxon>Eukaryota</taxon>
        <taxon>Metazoa</taxon>
        <taxon>Chordata</taxon>
        <taxon>Craniata</taxon>
        <taxon>Vertebrata</taxon>
        <taxon>Euteleostomi</taxon>
        <taxon>Actinopterygii</taxon>
        <taxon>Neopterygii</taxon>
        <taxon>Teleostei</taxon>
        <taxon>Neoteleostei</taxon>
        <taxon>Acanthomorphata</taxon>
        <taxon>Eupercaria</taxon>
        <taxon>Perciformes</taxon>
        <taxon>Notothenioidei</taxon>
        <taxon>Channichthyidae</taxon>
        <taxon>Chaenocephalus</taxon>
    </lineage>
</organism>
<sequence>VKRQSPPASSSEAEAPDGTQREEKYVLLTSSFSQFKQLQLWANPYNPSIVLDLQPAKTCFVFSVHITSSTATFPELRMKTPGLLRSDLSGMKMKTCSLGTAVEIRGMCALFSGCSHVVRMSLQSFQGHRITGNANTYDHRITGNANTYDRRITGNANTYDHRINLRGVAKRTVPQGTH</sequence>
<feature type="non-terminal residue" evidence="1">
    <location>
        <position position="1"/>
    </location>
</feature>